<organism evidence="2 3">
    <name type="scientific">Dysgonomonas alginatilytica</name>
    <dbReference type="NCBI Taxonomy" id="1605892"/>
    <lineage>
        <taxon>Bacteria</taxon>
        <taxon>Pseudomonadati</taxon>
        <taxon>Bacteroidota</taxon>
        <taxon>Bacteroidia</taxon>
        <taxon>Bacteroidales</taxon>
        <taxon>Dysgonomonadaceae</taxon>
        <taxon>Dysgonomonas</taxon>
    </lineage>
</organism>
<comment type="caution">
    <text evidence="2">The sequence shown here is derived from an EMBL/GenBank/DDBJ whole genome shotgun (WGS) entry which is preliminary data.</text>
</comment>
<dbReference type="Proteomes" id="UP000247973">
    <property type="component" value="Unassembled WGS sequence"/>
</dbReference>
<gene>
    <name evidence="2" type="ORF">CLV62_11579</name>
</gene>
<dbReference type="AlphaFoldDB" id="A0A2V3PNA4"/>
<sequence length="53" mass="6002">MKQNEISKSPEDFKGYEEARKIKSNQTPQPISNKEVKAAVNRINPDGNTQERG</sequence>
<dbReference type="RefSeq" id="WP_170120053.1">
    <property type="nucleotide sequence ID" value="NZ_QICL01000015.1"/>
</dbReference>
<feature type="compositionally biased region" description="Basic and acidic residues" evidence="1">
    <location>
        <begin position="8"/>
        <end position="21"/>
    </location>
</feature>
<proteinExistence type="predicted"/>
<name>A0A2V3PNA4_9BACT</name>
<reference evidence="2 3" key="1">
    <citation type="submission" date="2018-03" db="EMBL/GenBank/DDBJ databases">
        <title>Genomic Encyclopedia of Archaeal and Bacterial Type Strains, Phase II (KMG-II): from individual species to whole genera.</title>
        <authorList>
            <person name="Goeker M."/>
        </authorList>
    </citation>
    <scope>NUCLEOTIDE SEQUENCE [LARGE SCALE GENOMIC DNA]</scope>
    <source>
        <strain evidence="2 3">DSM 100214</strain>
    </source>
</reference>
<evidence type="ECO:0000256" key="1">
    <source>
        <dbReference type="SAM" id="MobiDB-lite"/>
    </source>
</evidence>
<dbReference type="EMBL" id="QICL01000015">
    <property type="protein sequence ID" value="PXV63196.1"/>
    <property type="molecule type" value="Genomic_DNA"/>
</dbReference>
<evidence type="ECO:0000313" key="2">
    <source>
        <dbReference type="EMBL" id="PXV63196.1"/>
    </source>
</evidence>
<accession>A0A2V3PNA4</accession>
<protein>
    <submittedName>
        <fullName evidence="2">Uncharacterized protein</fullName>
    </submittedName>
</protein>
<evidence type="ECO:0000313" key="3">
    <source>
        <dbReference type="Proteomes" id="UP000247973"/>
    </source>
</evidence>
<keyword evidence="3" id="KW-1185">Reference proteome</keyword>
<feature type="region of interest" description="Disordered" evidence="1">
    <location>
        <begin position="1"/>
        <end position="53"/>
    </location>
</feature>